<name>A0ABR8CYN7_9NOST</name>
<dbReference type="Proteomes" id="UP000661112">
    <property type="component" value="Unassembled WGS sequence"/>
</dbReference>
<proteinExistence type="predicted"/>
<organism evidence="1 2">
    <name type="scientific">Anabaena azotica FACHB-119</name>
    <dbReference type="NCBI Taxonomy" id="947527"/>
    <lineage>
        <taxon>Bacteria</taxon>
        <taxon>Bacillati</taxon>
        <taxon>Cyanobacteriota</taxon>
        <taxon>Cyanophyceae</taxon>
        <taxon>Nostocales</taxon>
        <taxon>Nostocaceae</taxon>
        <taxon>Anabaena</taxon>
        <taxon>Anabaena azotica</taxon>
    </lineage>
</organism>
<evidence type="ECO:0000313" key="2">
    <source>
        <dbReference type="Proteomes" id="UP000661112"/>
    </source>
</evidence>
<accession>A0ABR8CYN7</accession>
<dbReference type="RefSeq" id="WP_190468084.1">
    <property type="nucleotide sequence ID" value="NZ_JACJSG010000005.1"/>
</dbReference>
<protein>
    <submittedName>
        <fullName evidence="1">Uncharacterized protein</fullName>
    </submittedName>
</protein>
<sequence length="45" mass="5077">MSSQSCLDFGDRTQIALCDFLSSFLAQVRSPSQFAIHCFLNRTYA</sequence>
<dbReference type="EMBL" id="JACJSG010000005">
    <property type="protein sequence ID" value="MBD2500054.1"/>
    <property type="molecule type" value="Genomic_DNA"/>
</dbReference>
<keyword evidence="2" id="KW-1185">Reference proteome</keyword>
<evidence type="ECO:0000313" key="1">
    <source>
        <dbReference type="EMBL" id="MBD2500054.1"/>
    </source>
</evidence>
<comment type="caution">
    <text evidence="1">The sequence shown here is derived from an EMBL/GenBank/DDBJ whole genome shotgun (WGS) entry which is preliminary data.</text>
</comment>
<reference evidence="1 2" key="1">
    <citation type="journal article" date="2020" name="ISME J.">
        <title>Comparative genomics reveals insights into cyanobacterial evolution and habitat adaptation.</title>
        <authorList>
            <person name="Chen M.Y."/>
            <person name="Teng W.K."/>
            <person name="Zhao L."/>
            <person name="Hu C.X."/>
            <person name="Zhou Y.K."/>
            <person name="Han B.P."/>
            <person name="Song L.R."/>
            <person name="Shu W.S."/>
        </authorList>
    </citation>
    <scope>NUCLEOTIDE SEQUENCE [LARGE SCALE GENOMIC DNA]</scope>
    <source>
        <strain evidence="1 2">FACHB-119</strain>
    </source>
</reference>
<gene>
    <name evidence="1" type="ORF">H6G83_05365</name>
</gene>